<dbReference type="SUPFAM" id="SSF51735">
    <property type="entry name" value="NAD(P)-binding Rossmann-fold domains"/>
    <property type="match status" value="1"/>
</dbReference>
<evidence type="ECO:0000259" key="4">
    <source>
        <dbReference type="Pfam" id="PF22725"/>
    </source>
</evidence>
<dbReference type="GO" id="GO:0016491">
    <property type="term" value="F:oxidoreductase activity"/>
    <property type="evidence" value="ECO:0007669"/>
    <property type="project" value="UniProtKB-KW"/>
</dbReference>
<dbReference type="PANTHER" id="PTHR22604">
    <property type="entry name" value="OXIDOREDUCTASES"/>
    <property type="match status" value="1"/>
</dbReference>
<proteinExistence type="inferred from homology"/>
<evidence type="ECO:0000259" key="3">
    <source>
        <dbReference type="Pfam" id="PF01408"/>
    </source>
</evidence>
<name>C7NX30_HALMD</name>
<sequence>MPVPIALSRMEFGVLSTAAIGREDVIPAIQASEHAVGAIASRDAERARSVADELDIDRSYGSYEALLADEGIDAVYNPLPNSLHAEWTRRAADHGLHVLCEKPLTPDAEQARALFDYCDRQGVTLMEAFMYHFHPRTERAREIVREELGEVRHVEATFTFGMGDRTDDIRLDPALDGGSLMDIGCYAVSAVRNVLGEPNRAFAHAADTYDTGVDSQLSGLLTYDDGVTAQITSSFDTPMTHEYRIMTADGWLHVPEAFDVAPDQSVSLTYQVDGQRHTETIDGVDHYRRQVESFADAVAADETPPVDRTETVDNMAVIDALYESAETGEPAAVDGE</sequence>
<dbReference type="PANTHER" id="PTHR22604:SF105">
    <property type="entry name" value="TRANS-1,2-DIHYDROBENZENE-1,2-DIOL DEHYDROGENASE"/>
    <property type="match status" value="1"/>
</dbReference>
<protein>
    <submittedName>
        <fullName evidence="5">Oxidoreductase domain protein</fullName>
    </submittedName>
</protein>
<dbReference type="eggNOG" id="arCOG01622">
    <property type="taxonomic scope" value="Archaea"/>
</dbReference>
<dbReference type="EMBL" id="CP001688">
    <property type="protein sequence ID" value="ACV46395.1"/>
    <property type="molecule type" value="Genomic_DNA"/>
</dbReference>
<dbReference type="InterPro" id="IPR036291">
    <property type="entry name" value="NAD(P)-bd_dom_sf"/>
</dbReference>
<dbReference type="InterPro" id="IPR050984">
    <property type="entry name" value="Gfo/Idh/MocA_domain"/>
</dbReference>
<dbReference type="STRING" id="485914.Hmuk_0258"/>
<evidence type="ECO:0000256" key="1">
    <source>
        <dbReference type="ARBA" id="ARBA00010928"/>
    </source>
</evidence>
<dbReference type="Pfam" id="PF22725">
    <property type="entry name" value="GFO_IDH_MocA_C3"/>
    <property type="match status" value="1"/>
</dbReference>
<evidence type="ECO:0000313" key="6">
    <source>
        <dbReference type="Proteomes" id="UP000001746"/>
    </source>
</evidence>
<organism evidence="5 6">
    <name type="scientific">Halomicrobium mukohataei (strain ATCC 700874 / DSM 12286 / JCM 9738 / NCIMB 13541)</name>
    <name type="common">Haloarcula mukohataei</name>
    <dbReference type="NCBI Taxonomy" id="485914"/>
    <lineage>
        <taxon>Archaea</taxon>
        <taxon>Methanobacteriati</taxon>
        <taxon>Methanobacteriota</taxon>
        <taxon>Stenosarchaea group</taxon>
        <taxon>Halobacteria</taxon>
        <taxon>Halobacteriales</taxon>
        <taxon>Haloarculaceae</taxon>
        <taxon>Halomicrobium</taxon>
    </lineage>
</organism>
<feature type="domain" description="GFO/IDH/MocA-like oxidoreductase" evidence="4">
    <location>
        <begin position="139"/>
        <end position="252"/>
    </location>
</feature>
<dbReference type="Gene3D" id="3.40.50.720">
    <property type="entry name" value="NAD(P)-binding Rossmann-like Domain"/>
    <property type="match status" value="1"/>
</dbReference>
<dbReference type="SUPFAM" id="SSF55347">
    <property type="entry name" value="Glyceraldehyde-3-phosphate dehydrogenase-like, C-terminal domain"/>
    <property type="match status" value="1"/>
</dbReference>
<dbReference type="Pfam" id="PF01408">
    <property type="entry name" value="GFO_IDH_MocA"/>
    <property type="match status" value="1"/>
</dbReference>
<dbReference type="InterPro" id="IPR055170">
    <property type="entry name" value="GFO_IDH_MocA-like_dom"/>
</dbReference>
<keyword evidence="2" id="KW-0560">Oxidoreductase</keyword>
<dbReference type="Proteomes" id="UP000001746">
    <property type="component" value="Chromosome"/>
</dbReference>
<feature type="domain" description="Gfo/Idh/MocA-like oxidoreductase N-terminal" evidence="3">
    <location>
        <begin position="17"/>
        <end position="128"/>
    </location>
</feature>
<evidence type="ECO:0000256" key="2">
    <source>
        <dbReference type="ARBA" id="ARBA00023002"/>
    </source>
</evidence>
<dbReference type="HOGENOM" id="CLU_023194_5_0_2"/>
<dbReference type="KEGG" id="hmu:Hmuk_0258"/>
<comment type="similarity">
    <text evidence="1">Belongs to the Gfo/Idh/MocA family.</text>
</comment>
<dbReference type="AlphaFoldDB" id="C7NX30"/>
<dbReference type="Gene3D" id="3.30.360.10">
    <property type="entry name" value="Dihydrodipicolinate Reductase, domain 2"/>
    <property type="match status" value="1"/>
</dbReference>
<gene>
    <name evidence="5" type="ordered locus">Hmuk_0258</name>
</gene>
<accession>C7NX30</accession>
<dbReference type="InterPro" id="IPR000683">
    <property type="entry name" value="Gfo/Idh/MocA-like_OxRdtase_N"/>
</dbReference>
<dbReference type="GO" id="GO:0000166">
    <property type="term" value="F:nucleotide binding"/>
    <property type="evidence" value="ECO:0007669"/>
    <property type="project" value="InterPro"/>
</dbReference>
<reference evidence="5 6" key="1">
    <citation type="journal article" date="2009" name="Stand. Genomic Sci.">
        <title>Complete genome sequence of Halomicrobium mukohataei type strain (arg-2).</title>
        <authorList>
            <person name="Tindall B.J."/>
            <person name="Schneider S."/>
            <person name="Lapidus A."/>
            <person name="Copeland A."/>
            <person name="Glavina Del Rio T."/>
            <person name="Nolan M."/>
            <person name="Lucas S."/>
            <person name="Chen F."/>
            <person name="Tice H."/>
            <person name="Cheng J.F."/>
            <person name="Saunders E."/>
            <person name="Bruce D."/>
            <person name="Goodwin L."/>
            <person name="Pitluck S."/>
            <person name="Mikhailova N."/>
            <person name="Pati A."/>
            <person name="Ivanova N."/>
            <person name="Mavrommatis K."/>
            <person name="Chen A."/>
            <person name="Palaniappan K."/>
            <person name="Chain P."/>
            <person name="Land M."/>
            <person name="Hauser L."/>
            <person name="Chang Y.J."/>
            <person name="Jeffries C.D."/>
            <person name="Brettin T."/>
            <person name="Han C."/>
            <person name="Rohde M."/>
            <person name="Goker M."/>
            <person name="Bristow J."/>
            <person name="Eisen J.A."/>
            <person name="Markowitz V."/>
            <person name="Hugenholtz P."/>
            <person name="Klenk H.P."/>
            <person name="Kyrpides N.C."/>
            <person name="Detter J.C."/>
        </authorList>
    </citation>
    <scope>NUCLEOTIDE SEQUENCE [LARGE SCALE GENOMIC DNA]</scope>
    <source>
        <strain evidence="6">ATCC 700874 / DSM 12286 / JCM 9738 / NCIMB 13541</strain>
    </source>
</reference>
<keyword evidence="6" id="KW-1185">Reference proteome</keyword>
<evidence type="ECO:0000313" key="5">
    <source>
        <dbReference type="EMBL" id="ACV46395.1"/>
    </source>
</evidence>